<feature type="domain" description="PDZ" evidence="7">
    <location>
        <begin position="251"/>
        <end position="321"/>
    </location>
</feature>
<dbReference type="InterPro" id="IPR005151">
    <property type="entry name" value="Tail-specific_protease"/>
</dbReference>
<protein>
    <submittedName>
        <fullName evidence="8">Carboxy-terminal protease for penicillin-binding protein 3</fullName>
        <ecNumber evidence="8">3.4.21.-</ecNumber>
    </submittedName>
</protein>
<dbReference type="PANTHER" id="PTHR32060:SF22">
    <property type="entry name" value="CARBOXYL-TERMINAL-PROCESSING PEPTIDASE 3, CHLOROPLASTIC"/>
    <property type="match status" value="1"/>
</dbReference>
<comment type="similarity">
    <text evidence="1 5">Belongs to the peptidase S41A family.</text>
</comment>
<comment type="caution">
    <text evidence="8">The sequence shown here is derived from an EMBL/GenBank/DDBJ whole genome shotgun (WGS) entry which is preliminary data.</text>
</comment>
<dbReference type="GO" id="GO:0008236">
    <property type="term" value="F:serine-type peptidase activity"/>
    <property type="evidence" value="ECO:0007669"/>
    <property type="project" value="UniProtKB-KW"/>
</dbReference>
<dbReference type="SMART" id="SM00228">
    <property type="entry name" value="PDZ"/>
    <property type="match status" value="1"/>
</dbReference>
<keyword evidence="9" id="KW-1185">Reference proteome</keyword>
<dbReference type="InterPro" id="IPR020992">
    <property type="entry name" value="Tail_Prtase_C"/>
</dbReference>
<evidence type="ECO:0000313" key="8">
    <source>
        <dbReference type="EMBL" id="CDH18814.1"/>
    </source>
</evidence>
<dbReference type="HOGENOM" id="CLU_016199_1_0_6"/>
<dbReference type="GO" id="GO:0030288">
    <property type="term" value="C:outer membrane-bounded periplasmic space"/>
    <property type="evidence" value="ECO:0007669"/>
    <property type="project" value="TreeGrafter"/>
</dbReference>
<feature type="signal peptide" evidence="6">
    <location>
        <begin position="1"/>
        <end position="21"/>
    </location>
</feature>
<dbReference type="Pfam" id="PF03572">
    <property type="entry name" value="Peptidase_S41"/>
    <property type="match status" value="1"/>
</dbReference>
<evidence type="ECO:0000313" key="9">
    <source>
        <dbReference type="Proteomes" id="UP000028500"/>
    </source>
</evidence>
<keyword evidence="3 5" id="KW-0378">Hydrolase</keyword>
<dbReference type="RefSeq" id="WP_038246377.1">
    <property type="nucleotide sequence ID" value="NZ_CAWLZI010000148.1"/>
</dbReference>
<dbReference type="GO" id="GO:0006508">
    <property type="term" value="P:proteolysis"/>
    <property type="evidence" value="ECO:0007669"/>
    <property type="project" value="UniProtKB-KW"/>
</dbReference>
<keyword evidence="2 5" id="KW-0645">Protease</keyword>
<dbReference type="AlphaFoldDB" id="A0A077PGE6"/>
<dbReference type="NCBIfam" id="NF008388">
    <property type="entry name" value="PRK11186.1"/>
    <property type="match status" value="1"/>
</dbReference>
<dbReference type="SMART" id="SM00245">
    <property type="entry name" value="TSPc"/>
    <property type="match status" value="1"/>
</dbReference>
<evidence type="ECO:0000259" key="7">
    <source>
        <dbReference type="PROSITE" id="PS50106"/>
    </source>
</evidence>
<dbReference type="Gene3D" id="2.30.42.10">
    <property type="match status" value="1"/>
</dbReference>
<dbReference type="NCBIfam" id="TIGR00225">
    <property type="entry name" value="prc"/>
    <property type="match status" value="1"/>
</dbReference>
<dbReference type="Proteomes" id="UP000028500">
    <property type="component" value="Unassembled WGS sequence"/>
</dbReference>
<dbReference type="SUPFAM" id="SSF50156">
    <property type="entry name" value="PDZ domain-like"/>
    <property type="match status" value="1"/>
</dbReference>
<dbReference type="GO" id="GO:0004175">
    <property type="term" value="F:endopeptidase activity"/>
    <property type="evidence" value="ECO:0007669"/>
    <property type="project" value="TreeGrafter"/>
</dbReference>
<keyword evidence="4 5" id="KW-0720">Serine protease</keyword>
<dbReference type="InterPro" id="IPR004447">
    <property type="entry name" value="Peptidase_S41A"/>
</dbReference>
<dbReference type="Gene3D" id="3.90.226.10">
    <property type="entry name" value="2-enoyl-CoA Hydratase, Chain A, domain 1"/>
    <property type="match status" value="1"/>
</dbReference>
<sequence length="690" mass="77133">MNKLINLAFVLGLSFSGIGYANTANVIGSSTINGNNAPVIALSQLPDLKPEQQHSTVSKRIVSRFLRSHYRHFYLDVAFSGKVFDRYLNALDYGHNVFLASDIAQFAEQRGLLGKALENGDLRLPYALFNLMQKRRFERYQYVLSRLEQPVNLDGNDTFETERTKAPWPTSVEELNKLWNAKIKSDWINLKLSGKDDKEIKEILTKRYRTHLKRLNQSKSEDVFQIIMMAFAREIDPHTSYLSPSNTEQFNSEMSLSLEGIGAVLQYDDEYIAIRSLVGGGPAAKSNLLKDGDKIIGVGQAGKPIVDVVGWRLEDVVTLIKGPKGSKVRLEIIPSTKGAKNHIVTLTRENIRLEDNAVKMSVKTVGKEKIGVLDIPSFYVGLTNDVKIQLQKLTKQGVSSIVIDLRSNGGGALTEAVSLSGLFISTGPIVQIRDNTGRIKLDSDTDEAIYYKGPLVVLVDGRSASASEIFAAVMQDYGRGLIVGDPTFGKGTVQNHRSLNRIYDQMLKPDWPEIGSVQYTVQKFYRVNGGSTQLKGVTPDILMPTAEEPADIGESQEDNALPWDSIQPASYPFSKVISASVPLLTQLHNQRIANAPEFKYIKQDIVYYKLIKARNGVYSLNYAQREKENKEYESIKLNRINERFKREGKKPLKSLDDLPKDYKGPDPYLDESVQIALDLAHQPAEITLTK</sequence>
<evidence type="ECO:0000256" key="5">
    <source>
        <dbReference type="RuleBase" id="RU004404"/>
    </source>
</evidence>
<reference evidence="8" key="1">
    <citation type="submission" date="2013-07" db="EMBL/GenBank/DDBJ databases">
        <title>Sub-species coevolution in mutualistic symbiosis.</title>
        <authorList>
            <person name="Murfin K."/>
            <person name="Klassen J."/>
            <person name="Lee M."/>
            <person name="Forst S."/>
            <person name="Stock P."/>
            <person name="Goodrich-Blair H."/>
        </authorList>
    </citation>
    <scope>NUCLEOTIDE SEQUENCE [LARGE SCALE GENOMIC DNA]</scope>
    <source>
        <strain evidence="8">Kraussei Quebec</strain>
    </source>
</reference>
<dbReference type="InterPro" id="IPR029045">
    <property type="entry name" value="ClpP/crotonase-like_dom_sf"/>
</dbReference>
<name>A0A077PGE6_XENBV</name>
<dbReference type="PANTHER" id="PTHR32060">
    <property type="entry name" value="TAIL-SPECIFIC PROTEASE"/>
    <property type="match status" value="1"/>
</dbReference>
<evidence type="ECO:0000256" key="6">
    <source>
        <dbReference type="SAM" id="SignalP"/>
    </source>
</evidence>
<dbReference type="Pfam" id="PF17804">
    <property type="entry name" value="TSP_NTD"/>
    <property type="match status" value="1"/>
</dbReference>
<dbReference type="PROSITE" id="PS50106">
    <property type="entry name" value="PDZ"/>
    <property type="match status" value="1"/>
</dbReference>
<dbReference type="EMBL" id="CBSY010000066">
    <property type="protein sequence ID" value="CDH18814.1"/>
    <property type="molecule type" value="Genomic_DNA"/>
</dbReference>
<evidence type="ECO:0000256" key="4">
    <source>
        <dbReference type="ARBA" id="ARBA00022825"/>
    </source>
</evidence>
<dbReference type="InterPro" id="IPR001478">
    <property type="entry name" value="PDZ"/>
</dbReference>
<dbReference type="FunFam" id="2.30.42.10:FF:000083">
    <property type="entry name" value="Tail-specific protease"/>
    <property type="match status" value="1"/>
</dbReference>
<dbReference type="SUPFAM" id="SSF52096">
    <property type="entry name" value="ClpP/crotonase"/>
    <property type="match status" value="1"/>
</dbReference>
<accession>A0A077PGE6</accession>
<feature type="chain" id="PRO_5001722148" evidence="6">
    <location>
        <begin position="22"/>
        <end position="690"/>
    </location>
</feature>
<keyword evidence="6" id="KW-0732">Signal</keyword>
<dbReference type="GO" id="GO:0007165">
    <property type="term" value="P:signal transduction"/>
    <property type="evidence" value="ECO:0007669"/>
    <property type="project" value="TreeGrafter"/>
</dbReference>
<evidence type="ECO:0000256" key="1">
    <source>
        <dbReference type="ARBA" id="ARBA00009179"/>
    </source>
</evidence>
<dbReference type="Gene3D" id="3.30.750.44">
    <property type="match status" value="1"/>
</dbReference>
<dbReference type="Pfam" id="PF00595">
    <property type="entry name" value="PDZ"/>
    <property type="match status" value="1"/>
</dbReference>
<evidence type="ECO:0000256" key="3">
    <source>
        <dbReference type="ARBA" id="ARBA00022801"/>
    </source>
</evidence>
<dbReference type="Pfam" id="PF11818">
    <property type="entry name" value="DUF3340"/>
    <property type="match status" value="1"/>
</dbReference>
<dbReference type="CDD" id="cd06782">
    <property type="entry name" value="cpPDZ_CPP-like"/>
    <property type="match status" value="1"/>
</dbReference>
<dbReference type="EC" id="3.4.21.-" evidence="8"/>
<dbReference type="InterPro" id="IPR040573">
    <property type="entry name" value="TSP_N"/>
</dbReference>
<gene>
    <name evidence="8" type="primary">prc</name>
    <name evidence="8" type="ORF">XBKQ1_1580026</name>
</gene>
<organism evidence="8 9">
    <name type="scientific">Xenorhabdus bovienii str. kraussei Quebec</name>
    <dbReference type="NCBI Taxonomy" id="1398203"/>
    <lineage>
        <taxon>Bacteria</taxon>
        <taxon>Pseudomonadati</taxon>
        <taxon>Pseudomonadota</taxon>
        <taxon>Gammaproteobacteria</taxon>
        <taxon>Enterobacterales</taxon>
        <taxon>Morganellaceae</taxon>
        <taxon>Xenorhabdus</taxon>
    </lineage>
</organism>
<dbReference type="InterPro" id="IPR036034">
    <property type="entry name" value="PDZ_sf"/>
</dbReference>
<evidence type="ECO:0000256" key="2">
    <source>
        <dbReference type="ARBA" id="ARBA00022670"/>
    </source>
</evidence>
<dbReference type="CDD" id="cd07560">
    <property type="entry name" value="Peptidase_S41_CPP"/>
    <property type="match status" value="1"/>
</dbReference>
<dbReference type="MEROPS" id="S41.001"/>
<dbReference type="OrthoDB" id="9812068at2"/>
<proteinExistence type="inferred from homology"/>